<evidence type="ECO:0000313" key="6">
    <source>
        <dbReference type="Proteomes" id="UP000664096"/>
    </source>
</evidence>
<evidence type="ECO:0000313" key="5">
    <source>
        <dbReference type="EMBL" id="MBN9673398.1"/>
    </source>
</evidence>
<dbReference type="PANTHER" id="PTHR46193:SF10">
    <property type="entry name" value="6-PHOSPHOGLUCONATE PHOSPHATASE"/>
    <property type="match status" value="1"/>
</dbReference>
<dbReference type="InterPro" id="IPR036412">
    <property type="entry name" value="HAD-like_sf"/>
</dbReference>
<dbReference type="Pfam" id="PF00702">
    <property type="entry name" value="Hydrolase"/>
    <property type="match status" value="1"/>
</dbReference>
<reference evidence="5" key="1">
    <citation type="submission" date="2020-12" db="EMBL/GenBank/DDBJ databases">
        <title>Oil enriched cultivation method for isolating marine PHA-producing bacteria.</title>
        <authorList>
            <person name="Zheng W."/>
            <person name="Yu S."/>
            <person name="Huang Y."/>
        </authorList>
    </citation>
    <scope>NUCLEOTIDE SEQUENCE</scope>
    <source>
        <strain evidence="5">SY-2-12</strain>
    </source>
</reference>
<comment type="similarity">
    <text evidence="2">Belongs to the HAD-like hydrolase superfamily. CbbY/CbbZ/Gph/YieH family.</text>
</comment>
<gene>
    <name evidence="5" type="ORF">JF539_23775</name>
</gene>
<sequence>MKFEAVLFDCDGVLVDSEKIYVEVEREHLARVGLEYGLDEYLDRFQGLGSGDFWAAIDRDYRALGKGGLPGSFATDLDVATMRRLETELSEIAGIKQLLEAHRGPRAVASSSRLHRLIHKLQHTGLYPYFEPHIYSGEQVENGKPAPDLFLFAARELGVDPSATLVIEDSANGVKAGLAAGMTVWGFVGGGHTHNGHAAQLEAVGAHRIVDSHGNLATLLGTALSTE</sequence>
<dbReference type="Proteomes" id="UP000664096">
    <property type="component" value="Unassembled WGS sequence"/>
</dbReference>
<dbReference type="InterPro" id="IPR006439">
    <property type="entry name" value="HAD-SF_hydro_IA"/>
</dbReference>
<dbReference type="PANTHER" id="PTHR46193">
    <property type="entry name" value="6-PHOSPHOGLUCONATE PHOSPHATASE"/>
    <property type="match status" value="1"/>
</dbReference>
<comment type="cofactor">
    <cofactor evidence="1">
        <name>Mg(2+)</name>
        <dbReference type="ChEBI" id="CHEBI:18420"/>
    </cofactor>
</comment>
<accession>A0A939EI53</accession>
<dbReference type="InterPro" id="IPR023214">
    <property type="entry name" value="HAD_sf"/>
</dbReference>
<dbReference type="EMBL" id="JAEKJZ010000006">
    <property type="protein sequence ID" value="MBN9673398.1"/>
    <property type="molecule type" value="Genomic_DNA"/>
</dbReference>
<keyword evidence="5" id="KW-0378">Hydrolase</keyword>
<dbReference type="SFLD" id="SFLDG01129">
    <property type="entry name" value="C1.5:_HAD__Beta-PGM__Phosphata"/>
    <property type="match status" value="1"/>
</dbReference>
<dbReference type="InterPro" id="IPR023198">
    <property type="entry name" value="PGP-like_dom2"/>
</dbReference>
<dbReference type="CDD" id="cd07526">
    <property type="entry name" value="HAD_BPGM_like"/>
    <property type="match status" value="1"/>
</dbReference>
<keyword evidence="3" id="KW-0479">Metal-binding</keyword>
<comment type="caution">
    <text evidence="5">The sequence shown here is derived from an EMBL/GenBank/DDBJ whole genome shotgun (WGS) entry which is preliminary data.</text>
</comment>
<dbReference type="SUPFAM" id="SSF56784">
    <property type="entry name" value="HAD-like"/>
    <property type="match status" value="1"/>
</dbReference>
<proteinExistence type="inferred from homology"/>
<evidence type="ECO:0000256" key="1">
    <source>
        <dbReference type="ARBA" id="ARBA00001946"/>
    </source>
</evidence>
<evidence type="ECO:0000256" key="4">
    <source>
        <dbReference type="ARBA" id="ARBA00022842"/>
    </source>
</evidence>
<dbReference type="Gene3D" id="3.40.50.1000">
    <property type="entry name" value="HAD superfamily/HAD-like"/>
    <property type="match status" value="1"/>
</dbReference>
<dbReference type="SFLD" id="SFLDS00003">
    <property type="entry name" value="Haloacid_Dehalogenase"/>
    <property type="match status" value="1"/>
</dbReference>
<dbReference type="Gene3D" id="1.10.150.240">
    <property type="entry name" value="Putative phosphatase, domain 2"/>
    <property type="match status" value="1"/>
</dbReference>
<evidence type="ECO:0000256" key="2">
    <source>
        <dbReference type="ARBA" id="ARBA00006171"/>
    </source>
</evidence>
<name>A0A939EI53_9HYPH</name>
<dbReference type="SFLD" id="SFLDG01135">
    <property type="entry name" value="C1.5.6:_HAD__Beta-PGM__Phospha"/>
    <property type="match status" value="1"/>
</dbReference>
<evidence type="ECO:0000256" key="3">
    <source>
        <dbReference type="ARBA" id="ARBA00022723"/>
    </source>
</evidence>
<dbReference type="AlphaFoldDB" id="A0A939EI53"/>
<organism evidence="5 6">
    <name type="scientific">Roseibium aggregatum</name>
    <dbReference type="NCBI Taxonomy" id="187304"/>
    <lineage>
        <taxon>Bacteria</taxon>
        <taxon>Pseudomonadati</taxon>
        <taxon>Pseudomonadota</taxon>
        <taxon>Alphaproteobacteria</taxon>
        <taxon>Hyphomicrobiales</taxon>
        <taxon>Stappiaceae</taxon>
        <taxon>Roseibium</taxon>
    </lineage>
</organism>
<keyword evidence="4" id="KW-0460">Magnesium</keyword>
<protein>
    <submittedName>
        <fullName evidence="5">HAD family hydrolase</fullName>
    </submittedName>
</protein>
<dbReference type="InterPro" id="IPR051600">
    <property type="entry name" value="Beta-PGM-like"/>
</dbReference>
<dbReference type="RefSeq" id="WP_207143223.1">
    <property type="nucleotide sequence ID" value="NZ_JAEKJZ010000006.1"/>
</dbReference>
<dbReference type="GO" id="GO:0016787">
    <property type="term" value="F:hydrolase activity"/>
    <property type="evidence" value="ECO:0007669"/>
    <property type="project" value="UniProtKB-KW"/>
</dbReference>
<dbReference type="GO" id="GO:0046872">
    <property type="term" value="F:metal ion binding"/>
    <property type="evidence" value="ECO:0007669"/>
    <property type="project" value="UniProtKB-KW"/>
</dbReference>
<dbReference type="NCBIfam" id="TIGR01509">
    <property type="entry name" value="HAD-SF-IA-v3"/>
    <property type="match status" value="1"/>
</dbReference>